<evidence type="ECO:0000313" key="3">
    <source>
        <dbReference type="Proteomes" id="UP000807309"/>
    </source>
</evidence>
<dbReference type="Proteomes" id="UP000807309">
    <property type="component" value="Unassembled WGS sequence"/>
</dbReference>
<sequence>MVAESVVTLGVSTERGAVHAVALADGKKLADRVLLRRVERTDGEGKAEVAAAVETALDALAAGLGSDREIGGVAVAYRDAAERRAIVTRLATGPWHSASMVSAKSAHLSAASMMTWLDAYDNLLICEVVPGYQAFTLVDRGRRRVLAAVGQAGRATPRSLGMGVAAAWDQLEAAAARPHAVALIGSAGAGPTVLKALEAFGAPVIPCTVGAFASAAGAALSARLEQDGYVEPVNEPYRARGGVAVLAAAGVLASGMVVGGSYLLNDSSSSTPTVVVADGRIESAGAVHPGEPAPAGGAGAQGSFDGPLDSGTTGAQYPEQRWGAAARNRPLPLVPVDAANEAETSPPAPLVPGTGVPADRKVGAPDGALLFPGETPPPAAFTPEAADWWDEHLRLMAQWAAQQVWQG</sequence>
<reference evidence="2 3" key="1">
    <citation type="submission" date="2020-10" db="EMBL/GenBank/DDBJ databases">
        <title>Identification of Nocardia species via Next-generation sequencing and recognition of intraspecies genetic diversity.</title>
        <authorList>
            <person name="Li P."/>
            <person name="Li P."/>
            <person name="Lu B."/>
        </authorList>
    </citation>
    <scope>NUCLEOTIDE SEQUENCE [LARGE SCALE GENOMIC DNA]</scope>
    <source>
        <strain evidence="2 3">N-11</strain>
    </source>
</reference>
<feature type="region of interest" description="Disordered" evidence="1">
    <location>
        <begin position="285"/>
        <end position="306"/>
    </location>
</feature>
<accession>A0ABS0C1C6</accession>
<dbReference type="RefSeq" id="WP_195031560.1">
    <property type="nucleotide sequence ID" value="NZ_JADLRE010000002.1"/>
</dbReference>
<organism evidence="2 3">
    <name type="scientific">Nocardia abscessus</name>
    <dbReference type="NCBI Taxonomy" id="120957"/>
    <lineage>
        <taxon>Bacteria</taxon>
        <taxon>Bacillati</taxon>
        <taxon>Actinomycetota</taxon>
        <taxon>Actinomycetes</taxon>
        <taxon>Mycobacteriales</taxon>
        <taxon>Nocardiaceae</taxon>
        <taxon>Nocardia</taxon>
    </lineage>
</organism>
<proteinExistence type="predicted"/>
<dbReference type="EMBL" id="JADLRE010000002">
    <property type="protein sequence ID" value="MBF6224191.1"/>
    <property type="molecule type" value="Genomic_DNA"/>
</dbReference>
<keyword evidence="3" id="KW-1185">Reference proteome</keyword>
<feature type="compositionally biased region" description="Low complexity" evidence="1">
    <location>
        <begin position="285"/>
        <end position="295"/>
    </location>
</feature>
<evidence type="ECO:0000313" key="2">
    <source>
        <dbReference type="EMBL" id="MBF6224191.1"/>
    </source>
</evidence>
<comment type="caution">
    <text evidence="2">The sequence shown here is derived from an EMBL/GenBank/DDBJ whole genome shotgun (WGS) entry which is preliminary data.</text>
</comment>
<evidence type="ECO:0000256" key="1">
    <source>
        <dbReference type="SAM" id="MobiDB-lite"/>
    </source>
</evidence>
<gene>
    <name evidence="2" type="ORF">IU470_03530</name>
</gene>
<protein>
    <recommendedName>
        <fullName evidence="4">Molecular chaperone</fullName>
    </recommendedName>
</protein>
<name>A0ABS0C1C6_9NOCA</name>
<evidence type="ECO:0008006" key="4">
    <source>
        <dbReference type="Google" id="ProtNLM"/>
    </source>
</evidence>